<dbReference type="EMBL" id="JAWDGP010002185">
    <property type="protein sequence ID" value="KAK3784880.1"/>
    <property type="molecule type" value="Genomic_DNA"/>
</dbReference>
<dbReference type="AlphaFoldDB" id="A0AAE1ABH9"/>
<proteinExistence type="predicted"/>
<protein>
    <submittedName>
        <fullName evidence="1">Uncharacterized protein</fullName>
    </submittedName>
</protein>
<accession>A0AAE1ABH9</accession>
<dbReference type="Proteomes" id="UP001283361">
    <property type="component" value="Unassembled WGS sequence"/>
</dbReference>
<keyword evidence="2" id="KW-1185">Reference proteome</keyword>
<comment type="caution">
    <text evidence="1">The sequence shown here is derived from an EMBL/GenBank/DDBJ whole genome shotgun (WGS) entry which is preliminary data.</text>
</comment>
<evidence type="ECO:0000313" key="1">
    <source>
        <dbReference type="EMBL" id="KAK3784880.1"/>
    </source>
</evidence>
<evidence type="ECO:0000313" key="2">
    <source>
        <dbReference type="Proteomes" id="UP001283361"/>
    </source>
</evidence>
<reference evidence="1" key="1">
    <citation type="journal article" date="2023" name="G3 (Bethesda)">
        <title>A reference genome for the long-term kleptoplast-retaining sea slug Elysia crispata morphotype clarki.</title>
        <authorList>
            <person name="Eastman K.E."/>
            <person name="Pendleton A.L."/>
            <person name="Shaikh M.A."/>
            <person name="Suttiyut T."/>
            <person name="Ogas R."/>
            <person name="Tomko P."/>
            <person name="Gavelis G."/>
            <person name="Widhalm J.R."/>
            <person name="Wisecaver J.H."/>
        </authorList>
    </citation>
    <scope>NUCLEOTIDE SEQUENCE</scope>
    <source>
        <strain evidence="1">ECLA1</strain>
    </source>
</reference>
<organism evidence="1 2">
    <name type="scientific">Elysia crispata</name>
    <name type="common">lettuce slug</name>
    <dbReference type="NCBI Taxonomy" id="231223"/>
    <lineage>
        <taxon>Eukaryota</taxon>
        <taxon>Metazoa</taxon>
        <taxon>Spiralia</taxon>
        <taxon>Lophotrochozoa</taxon>
        <taxon>Mollusca</taxon>
        <taxon>Gastropoda</taxon>
        <taxon>Heterobranchia</taxon>
        <taxon>Euthyneura</taxon>
        <taxon>Panpulmonata</taxon>
        <taxon>Sacoglossa</taxon>
        <taxon>Placobranchoidea</taxon>
        <taxon>Plakobranchidae</taxon>
        <taxon>Elysia</taxon>
    </lineage>
</organism>
<name>A0AAE1ABH9_9GAST</name>
<gene>
    <name evidence="1" type="ORF">RRG08_056835</name>
</gene>
<sequence length="137" mass="15027">MKPAQYPYIAAMCITPPREVTSSDTILKYNQHNPHANKALPNPCGSIIIKCKLSTAPPTVYEVCRVVSAAVNRLAFSSAANAWNAGELRRPDKNNFLITIAQLSDCSCLGDKARYQFRFKFVLRLTPAQGAGRKSLG</sequence>